<comment type="caution">
    <text evidence="1">The sequence shown here is derived from an EMBL/GenBank/DDBJ whole genome shotgun (WGS) entry which is preliminary data.</text>
</comment>
<protein>
    <recommendedName>
        <fullName evidence="3">ATP/GTP-binding protein</fullName>
    </recommendedName>
</protein>
<name>A0A7X8YCG0_9MICC</name>
<evidence type="ECO:0008006" key="3">
    <source>
        <dbReference type="Google" id="ProtNLM"/>
    </source>
</evidence>
<keyword evidence="2" id="KW-1185">Reference proteome</keyword>
<organism evidence="1 2">
    <name type="scientific">Nesterenkonia sedimenti</name>
    <dbReference type="NCBI Taxonomy" id="1463632"/>
    <lineage>
        <taxon>Bacteria</taxon>
        <taxon>Bacillati</taxon>
        <taxon>Actinomycetota</taxon>
        <taxon>Actinomycetes</taxon>
        <taxon>Micrococcales</taxon>
        <taxon>Micrococcaceae</taxon>
        <taxon>Nesterenkonia</taxon>
    </lineage>
</organism>
<dbReference type="EMBL" id="JABAHY010000001">
    <property type="protein sequence ID" value="NLS08528.1"/>
    <property type="molecule type" value="Genomic_DNA"/>
</dbReference>
<sequence length="68" mass="7634">MRRRDGEYHVRHISGAAATKDYTCPGCSLIISAGTAHVVAWRADSVLGDDFAASERRHWHRHCWKISG</sequence>
<accession>A0A7X8YCG0</accession>
<proteinExistence type="predicted"/>
<gene>
    <name evidence="1" type="ORF">HGQ17_00595</name>
</gene>
<dbReference type="AlphaFoldDB" id="A0A7X8YCG0"/>
<evidence type="ECO:0000313" key="1">
    <source>
        <dbReference type="EMBL" id="NLS08528.1"/>
    </source>
</evidence>
<reference evidence="1 2" key="1">
    <citation type="submission" date="2020-04" db="EMBL/GenBank/DDBJ databases">
        <title>Nesterenkonia sp. nov., isolated from marine sediment.</title>
        <authorList>
            <person name="Zhang G."/>
        </authorList>
    </citation>
    <scope>NUCLEOTIDE SEQUENCE [LARGE SCALE GENOMIC DNA]</scope>
    <source>
        <strain evidence="1 2">MY13</strain>
    </source>
</reference>
<dbReference type="Proteomes" id="UP000523139">
    <property type="component" value="Unassembled WGS sequence"/>
</dbReference>
<evidence type="ECO:0000313" key="2">
    <source>
        <dbReference type="Proteomes" id="UP000523139"/>
    </source>
</evidence>